<dbReference type="PANTHER" id="PTHR20957:SF0">
    <property type="entry name" value="RNA-BINDING PROTEIN 48"/>
    <property type="match status" value="1"/>
</dbReference>
<dbReference type="EMBL" id="KZ309272">
    <property type="protein sequence ID" value="KAG8238056.1"/>
    <property type="molecule type" value="Genomic_DNA"/>
</dbReference>
<reference evidence="8" key="2">
    <citation type="submission" date="2017-10" db="EMBL/GenBank/DDBJ databases">
        <title>Ladona fulva Genome sequencing and assembly.</title>
        <authorList>
            <person name="Murali S."/>
            <person name="Richards S."/>
            <person name="Bandaranaike D."/>
            <person name="Bellair M."/>
            <person name="Blankenburg K."/>
            <person name="Chao H."/>
            <person name="Dinh H."/>
            <person name="Doddapaneni H."/>
            <person name="Dugan-Rocha S."/>
            <person name="Elkadiri S."/>
            <person name="Gnanaolivu R."/>
            <person name="Hernandez B."/>
            <person name="Skinner E."/>
            <person name="Javaid M."/>
            <person name="Lee S."/>
            <person name="Li M."/>
            <person name="Ming W."/>
            <person name="Munidasa M."/>
            <person name="Muniz J."/>
            <person name="Nguyen L."/>
            <person name="Hughes D."/>
            <person name="Osuji N."/>
            <person name="Pu L.-L."/>
            <person name="Puazo M."/>
            <person name="Qu C."/>
            <person name="Quiroz J."/>
            <person name="Raj R."/>
            <person name="Weissenberger G."/>
            <person name="Xin Y."/>
            <person name="Zou X."/>
            <person name="Han Y."/>
            <person name="Worley K."/>
            <person name="Muzny D."/>
            <person name="Gibbs R."/>
        </authorList>
    </citation>
    <scope>NUCLEOTIDE SEQUENCE</scope>
    <source>
        <strain evidence="8">Sampled in the wild</strain>
    </source>
</reference>
<dbReference type="CDD" id="cd12442">
    <property type="entry name" value="RRM_RBM48"/>
    <property type="match status" value="1"/>
</dbReference>
<evidence type="ECO:0000256" key="4">
    <source>
        <dbReference type="ARBA" id="ARBA00022728"/>
    </source>
</evidence>
<comment type="function">
    <text evidence="7">As a component of the minor spliceosome, involved in the splicing of U12-type introns in pre-mRNAs.</text>
</comment>
<proteinExistence type="inferred from homology"/>
<comment type="similarity">
    <text evidence="1">Belongs to the RBM48 family.</text>
</comment>
<evidence type="ECO:0000256" key="6">
    <source>
        <dbReference type="ARBA" id="ARBA00023187"/>
    </source>
</evidence>
<dbReference type="InterPro" id="IPR039599">
    <property type="entry name" value="RBM48"/>
</dbReference>
<dbReference type="InterPro" id="IPR035979">
    <property type="entry name" value="RBD_domain_sf"/>
</dbReference>
<evidence type="ECO:0000256" key="3">
    <source>
        <dbReference type="ARBA" id="ARBA00022664"/>
    </source>
</evidence>
<dbReference type="Gene3D" id="3.30.70.330">
    <property type="match status" value="1"/>
</dbReference>
<sequence>MATMKKDIVKHPHHQQSELCLTRAKYRQGRKLTAVKVYTVNNESLHLLVVGVPALGLQDDLRRVCTRYGDVKSLAFVPGYSDEEFTDSYHIQYSRIQSARHAKRRLDGMSFYGGVLHVCYAPEMETVAETREKLIQRRKDVACRIDGRTPPPSFNGIVTFKERRKYGRRMPNFDVKKARFDELPSTASGCIWKGQLVANDPRTTVSER</sequence>
<evidence type="ECO:0000313" key="9">
    <source>
        <dbReference type="Proteomes" id="UP000792457"/>
    </source>
</evidence>
<comment type="caution">
    <text evidence="8">The sequence shown here is derived from an EMBL/GenBank/DDBJ whole genome shotgun (WGS) entry which is preliminary data.</text>
</comment>
<feature type="non-terminal residue" evidence="8">
    <location>
        <position position="1"/>
    </location>
</feature>
<keyword evidence="3" id="KW-0507">mRNA processing</keyword>
<evidence type="ECO:0000256" key="5">
    <source>
        <dbReference type="ARBA" id="ARBA00022884"/>
    </source>
</evidence>
<keyword evidence="4" id="KW-0747">Spliceosome</keyword>
<dbReference type="AlphaFoldDB" id="A0A8K0P8N8"/>
<dbReference type="InterPro" id="IPR012677">
    <property type="entry name" value="Nucleotide-bd_a/b_plait_sf"/>
</dbReference>
<dbReference type="OrthoDB" id="78358at2759"/>
<keyword evidence="5" id="KW-0694">RNA-binding</keyword>
<keyword evidence="9" id="KW-1185">Reference proteome</keyword>
<organism evidence="8 9">
    <name type="scientific">Ladona fulva</name>
    <name type="common">Scarce chaser dragonfly</name>
    <name type="synonym">Libellula fulva</name>
    <dbReference type="NCBI Taxonomy" id="123851"/>
    <lineage>
        <taxon>Eukaryota</taxon>
        <taxon>Metazoa</taxon>
        <taxon>Ecdysozoa</taxon>
        <taxon>Arthropoda</taxon>
        <taxon>Hexapoda</taxon>
        <taxon>Insecta</taxon>
        <taxon>Pterygota</taxon>
        <taxon>Palaeoptera</taxon>
        <taxon>Odonata</taxon>
        <taxon>Epiprocta</taxon>
        <taxon>Anisoptera</taxon>
        <taxon>Libelluloidea</taxon>
        <taxon>Libellulidae</taxon>
        <taxon>Ladona</taxon>
    </lineage>
</organism>
<gene>
    <name evidence="8" type="ORF">J437_LFUL018017</name>
</gene>
<protein>
    <recommendedName>
        <fullName evidence="2">RNA-binding protein 48</fullName>
    </recommendedName>
</protein>
<keyword evidence="6" id="KW-0508">mRNA splicing</keyword>
<dbReference type="Proteomes" id="UP000792457">
    <property type="component" value="Unassembled WGS sequence"/>
</dbReference>
<dbReference type="PANTHER" id="PTHR20957">
    <property type="entry name" value="RNA-BINDING PROTEIN 48"/>
    <property type="match status" value="1"/>
</dbReference>
<evidence type="ECO:0000256" key="2">
    <source>
        <dbReference type="ARBA" id="ARBA00015189"/>
    </source>
</evidence>
<evidence type="ECO:0000313" key="8">
    <source>
        <dbReference type="EMBL" id="KAG8238056.1"/>
    </source>
</evidence>
<dbReference type="GO" id="GO:0008380">
    <property type="term" value="P:RNA splicing"/>
    <property type="evidence" value="ECO:0007669"/>
    <property type="project" value="UniProtKB-KW"/>
</dbReference>
<evidence type="ECO:0000256" key="7">
    <source>
        <dbReference type="ARBA" id="ARBA00035004"/>
    </source>
</evidence>
<dbReference type="GO" id="GO:0005654">
    <property type="term" value="C:nucleoplasm"/>
    <property type="evidence" value="ECO:0007669"/>
    <property type="project" value="TreeGrafter"/>
</dbReference>
<accession>A0A8K0P8N8</accession>
<dbReference type="GO" id="GO:0006397">
    <property type="term" value="P:mRNA processing"/>
    <property type="evidence" value="ECO:0007669"/>
    <property type="project" value="UniProtKB-KW"/>
</dbReference>
<reference evidence="8" key="1">
    <citation type="submission" date="2013-04" db="EMBL/GenBank/DDBJ databases">
        <authorList>
            <person name="Qu J."/>
            <person name="Murali S.C."/>
            <person name="Bandaranaike D."/>
            <person name="Bellair M."/>
            <person name="Blankenburg K."/>
            <person name="Chao H."/>
            <person name="Dinh H."/>
            <person name="Doddapaneni H."/>
            <person name="Downs B."/>
            <person name="Dugan-Rocha S."/>
            <person name="Elkadiri S."/>
            <person name="Gnanaolivu R.D."/>
            <person name="Hernandez B."/>
            <person name="Javaid M."/>
            <person name="Jayaseelan J.C."/>
            <person name="Lee S."/>
            <person name="Li M."/>
            <person name="Ming W."/>
            <person name="Munidasa M."/>
            <person name="Muniz J."/>
            <person name="Nguyen L."/>
            <person name="Ongeri F."/>
            <person name="Osuji N."/>
            <person name="Pu L.-L."/>
            <person name="Puazo M."/>
            <person name="Qu C."/>
            <person name="Quiroz J."/>
            <person name="Raj R."/>
            <person name="Weissenberger G."/>
            <person name="Xin Y."/>
            <person name="Zou X."/>
            <person name="Han Y."/>
            <person name="Richards S."/>
            <person name="Worley K."/>
            <person name="Muzny D."/>
            <person name="Gibbs R."/>
        </authorList>
    </citation>
    <scope>NUCLEOTIDE SEQUENCE</scope>
    <source>
        <strain evidence="8">Sampled in the wild</strain>
    </source>
</reference>
<evidence type="ECO:0000256" key="1">
    <source>
        <dbReference type="ARBA" id="ARBA00006938"/>
    </source>
</evidence>
<dbReference type="GO" id="GO:0005681">
    <property type="term" value="C:spliceosomal complex"/>
    <property type="evidence" value="ECO:0007669"/>
    <property type="project" value="UniProtKB-KW"/>
</dbReference>
<name>A0A8K0P8N8_LADFU</name>
<dbReference type="InterPro" id="IPR034264">
    <property type="entry name" value="RBM48_RRM"/>
</dbReference>
<dbReference type="GO" id="GO:0003723">
    <property type="term" value="F:RNA binding"/>
    <property type="evidence" value="ECO:0007669"/>
    <property type="project" value="UniProtKB-KW"/>
</dbReference>
<dbReference type="SUPFAM" id="SSF54928">
    <property type="entry name" value="RNA-binding domain, RBD"/>
    <property type="match status" value="1"/>
</dbReference>